<keyword evidence="2 3" id="KW-0067">ATP-binding</keyword>
<dbReference type="Gene3D" id="3.30.200.20">
    <property type="entry name" value="Phosphorylase Kinase, domain 1"/>
    <property type="match status" value="1"/>
</dbReference>
<feature type="compositionally biased region" description="Acidic residues" evidence="4">
    <location>
        <begin position="470"/>
        <end position="487"/>
    </location>
</feature>
<dbReference type="CDD" id="cd14096">
    <property type="entry name" value="STKc_RCK1-like"/>
    <property type="match status" value="1"/>
</dbReference>
<comment type="caution">
    <text evidence="6">The sequence shown here is derived from an EMBL/GenBank/DDBJ whole genome shotgun (WGS) entry which is preliminary data.</text>
</comment>
<dbReference type="SUPFAM" id="SSF56112">
    <property type="entry name" value="Protein kinase-like (PK-like)"/>
    <property type="match status" value="1"/>
</dbReference>
<accession>A0A8H7ELT6</accession>
<dbReference type="PANTHER" id="PTHR24347">
    <property type="entry name" value="SERINE/THREONINE-PROTEIN KINASE"/>
    <property type="match status" value="1"/>
</dbReference>
<feature type="binding site" evidence="3">
    <location>
        <position position="93"/>
    </location>
    <ligand>
        <name>ATP</name>
        <dbReference type="ChEBI" id="CHEBI:30616"/>
    </ligand>
</feature>
<organism evidence="6 7">
    <name type="scientific">Apophysomyces ossiformis</name>
    <dbReference type="NCBI Taxonomy" id="679940"/>
    <lineage>
        <taxon>Eukaryota</taxon>
        <taxon>Fungi</taxon>
        <taxon>Fungi incertae sedis</taxon>
        <taxon>Mucoromycota</taxon>
        <taxon>Mucoromycotina</taxon>
        <taxon>Mucoromycetes</taxon>
        <taxon>Mucorales</taxon>
        <taxon>Mucorineae</taxon>
        <taxon>Mucoraceae</taxon>
        <taxon>Apophysomyces</taxon>
    </lineage>
</organism>
<dbReference type="PROSITE" id="PS00107">
    <property type="entry name" value="PROTEIN_KINASE_ATP"/>
    <property type="match status" value="1"/>
</dbReference>
<feature type="region of interest" description="Disordered" evidence="4">
    <location>
        <begin position="440"/>
        <end position="504"/>
    </location>
</feature>
<sequence length="589" mass="67624">MSVFSQIKNFIRSGKSASGGDSLSTSSQRKAKKYEAVARIVEEENIAKQRLPTYDGLERYKLIAKLGDGAFSNVFKAINLENNEKVAVKVVRKYELNQQQKASVLKEVQIMRTLNHPSIVQLKNFIETKEYYFLVLELCEGGELFHQIVRLTYFSEDLARHCVRHVAEGIRYLHEEKGVVHRDIKPENLLFEPIPFMKRKTPLPPQQPYDEPKEDEGEFVEGLGGGGIGQVKLADFGLSKVVWDSHTMTPCGTVGYTAPEIVKDERYSKSVDMWALGCVLYTLLSGFPPFYDESIKDLTEKVAQGHYTFLSPWWDNISEEAKDLVSHLLCVDPEERYTIDQFLKHPWMLKKKSPDIDKENIPVDEISENVSDTSKERVLSEAEEFKKKVQENTTEPEQNTDETKTPTAERRRDIFSGITSMKECFDVSYAVHRMAEERARRKNLRRAQDGKDNRKPNQIFLNAINNRDSESEDDDENDTSLESDLTADETSSSSHSANDDEHDQGIETLRRNLDKTSLNHDKPNMMLQQLQRDRLAQRIKQRDSPTEHRQKSRKSKAVFELNMDNSTLLGRRKNQNKTDAPLVRASIDI</sequence>
<reference evidence="6" key="1">
    <citation type="submission" date="2020-01" db="EMBL/GenBank/DDBJ databases">
        <title>Genome Sequencing of Three Apophysomyces-Like Fungal Strains Confirms a Novel Fungal Genus in the Mucoromycota with divergent Burkholderia-like Endosymbiotic Bacteria.</title>
        <authorList>
            <person name="Stajich J.E."/>
            <person name="Macias A.M."/>
            <person name="Carter-House D."/>
            <person name="Lovett B."/>
            <person name="Kasson L.R."/>
            <person name="Berry K."/>
            <person name="Grigoriev I."/>
            <person name="Chang Y."/>
            <person name="Spatafora J."/>
            <person name="Kasson M.T."/>
        </authorList>
    </citation>
    <scope>NUCLEOTIDE SEQUENCE</scope>
    <source>
        <strain evidence="6">NRRL A-21654</strain>
    </source>
</reference>
<feature type="compositionally biased region" description="Basic and acidic residues" evidence="4">
    <location>
        <begin position="373"/>
        <end position="390"/>
    </location>
</feature>
<dbReference type="Pfam" id="PF00069">
    <property type="entry name" value="Pkinase"/>
    <property type="match status" value="1"/>
</dbReference>
<feature type="compositionally biased region" description="Basic and acidic residues" evidence="4">
    <location>
        <begin position="537"/>
        <end position="549"/>
    </location>
</feature>
<feature type="compositionally biased region" description="Basic and acidic residues" evidence="4">
    <location>
        <begin position="401"/>
        <end position="414"/>
    </location>
</feature>
<dbReference type="EMBL" id="JABAYA010000245">
    <property type="protein sequence ID" value="KAF7721655.1"/>
    <property type="molecule type" value="Genomic_DNA"/>
</dbReference>
<dbReference type="InterPro" id="IPR011009">
    <property type="entry name" value="Kinase-like_dom_sf"/>
</dbReference>
<feature type="region of interest" description="Disordered" evidence="4">
    <location>
        <begin position="367"/>
        <end position="415"/>
    </location>
</feature>
<dbReference type="AlphaFoldDB" id="A0A8H7ELT6"/>
<dbReference type="Proteomes" id="UP000605846">
    <property type="component" value="Unassembled WGS sequence"/>
</dbReference>
<dbReference type="PROSITE" id="PS50011">
    <property type="entry name" value="PROTEIN_KINASE_DOM"/>
    <property type="match status" value="1"/>
</dbReference>
<evidence type="ECO:0000313" key="6">
    <source>
        <dbReference type="EMBL" id="KAF7721655.1"/>
    </source>
</evidence>
<dbReference type="InterPro" id="IPR008271">
    <property type="entry name" value="Ser/Thr_kinase_AS"/>
</dbReference>
<keyword evidence="1 3" id="KW-0547">Nucleotide-binding</keyword>
<gene>
    <name evidence="6" type="ORF">EC973_004331</name>
</gene>
<keyword evidence="7" id="KW-1185">Reference proteome</keyword>
<evidence type="ECO:0000313" key="7">
    <source>
        <dbReference type="Proteomes" id="UP000605846"/>
    </source>
</evidence>
<evidence type="ECO:0000256" key="3">
    <source>
        <dbReference type="PROSITE-ProRule" id="PRU10141"/>
    </source>
</evidence>
<dbReference type="Gene3D" id="1.10.510.10">
    <property type="entry name" value="Transferase(Phosphotransferase) domain 1"/>
    <property type="match status" value="1"/>
</dbReference>
<name>A0A8H7ELT6_9FUNG</name>
<feature type="region of interest" description="Disordered" evidence="4">
    <location>
        <begin position="537"/>
        <end position="556"/>
    </location>
</feature>
<evidence type="ECO:0000256" key="2">
    <source>
        <dbReference type="ARBA" id="ARBA00022840"/>
    </source>
</evidence>
<proteinExistence type="predicted"/>
<dbReference type="InterPro" id="IPR017441">
    <property type="entry name" value="Protein_kinase_ATP_BS"/>
</dbReference>
<dbReference type="GO" id="GO:0005524">
    <property type="term" value="F:ATP binding"/>
    <property type="evidence" value="ECO:0007669"/>
    <property type="project" value="UniProtKB-UniRule"/>
</dbReference>
<protein>
    <recommendedName>
        <fullName evidence="5">Protein kinase domain-containing protein</fullName>
    </recommendedName>
</protein>
<evidence type="ECO:0000256" key="1">
    <source>
        <dbReference type="ARBA" id="ARBA00022741"/>
    </source>
</evidence>
<feature type="domain" description="Protein kinase" evidence="5">
    <location>
        <begin position="60"/>
        <end position="348"/>
    </location>
</feature>
<dbReference type="InterPro" id="IPR000719">
    <property type="entry name" value="Prot_kinase_dom"/>
</dbReference>
<dbReference type="OrthoDB" id="1738954at2759"/>
<dbReference type="FunFam" id="3.30.200.20:FF:000042">
    <property type="entry name" value="Aurora kinase A"/>
    <property type="match status" value="1"/>
</dbReference>
<evidence type="ECO:0000259" key="5">
    <source>
        <dbReference type="PROSITE" id="PS50011"/>
    </source>
</evidence>
<dbReference type="GO" id="GO:0004672">
    <property type="term" value="F:protein kinase activity"/>
    <property type="evidence" value="ECO:0007669"/>
    <property type="project" value="InterPro"/>
</dbReference>
<dbReference type="PROSITE" id="PS00108">
    <property type="entry name" value="PROTEIN_KINASE_ST"/>
    <property type="match status" value="1"/>
</dbReference>
<evidence type="ECO:0000256" key="4">
    <source>
        <dbReference type="SAM" id="MobiDB-lite"/>
    </source>
</evidence>
<feature type="compositionally biased region" description="Basic and acidic residues" evidence="4">
    <location>
        <begin position="446"/>
        <end position="455"/>
    </location>
</feature>
<dbReference type="SMART" id="SM00220">
    <property type="entry name" value="S_TKc"/>
    <property type="match status" value="1"/>
</dbReference>